<dbReference type="Proteomes" id="UP000624279">
    <property type="component" value="Unassembled WGS sequence"/>
</dbReference>
<proteinExistence type="inferred from homology"/>
<dbReference type="PIRSF" id="PIRSF005052">
    <property type="entry name" value="P-loopkin"/>
    <property type="match status" value="1"/>
</dbReference>
<organism evidence="7 8">
    <name type="scientific">Undibacterium flavidum</name>
    <dbReference type="NCBI Taxonomy" id="2762297"/>
    <lineage>
        <taxon>Bacteria</taxon>
        <taxon>Pseudomonadati</taxon>
        <taxon>Pseudomonadota</taxon>
        <taxon>Betaproteobacteria</taxon>
        <taxon>Burkholderiales</taxon>
        <taxon>Oxalobacteraceae</taxon>
        <taxon>Undibacterium</taxon>
    </lineage>
</organism>
<dbReference type="Gene3D" id="3.40.50.300">
    <property type="entry name" value="P-loop containing nucleotide triphosphate hydrolases"/>
    <property type="match status" value="1"/>
</dbReference>
<feature type="binding site" evidence="4">
    <location>
        <begin position="57"/>
        <end position="60"/>
    </location>
    <ligand>
        <name>GTP</name>
        <dbReference type="ChEBI" id="CHEBI:37565"/>
    </ligand>
</feature>
<dbReference type="SUPFAM" id="SSF52540">
    <property type="entry name" value="P-loop containing nucleoside triphosphate hydrolases"/>
    <property type="match status" value="1"/>
</dbReference>
<gene>
    <name evidence="7" type="primary">rapZ</name>
    <name evidence="7" type="ORF">H8K55_09705</name>
</gene>
<dbReference type="NCBIfam" id="NF003828">
    <property type="entry name" value="PRK05416.1"/>
    <property type="match status" value="1"/>
</dbReference>
<feature type="domain" description="RapZ-like N-terminal" evidence="5">
    <location>
        <begin position="1"/>
        <end position="161"/>
    </location>
</feature>
<evidence type="ECO:0000256" key="1">
    <source>
        <dbReference type="ARBA" id="ARBA00022741"/>
    </source>
</evidence>
<dbReference type="InterPro" id="IPR053931">
    <property type="entry name" value="RapZ_C"/>
</dbReference>
<dbReference type="EMBL" id="JACOGA010000008">
    <property type="protein sequence ID" value="MBC3873865.1"/>
    <property type="molecule type" value="Genomic_DNA"/>
</dbReference>
<evidence type="ECO:0000313" key="8">
    <source>
        <dbReference type="Proteomes" id="UP000624279"/>
    </source>
</evidence>
<name>A0ABR6YB53_9BURK</name>
<dbReference type="PANTHER" id="PTHR30448">
    <property type="entry name" value="RNASE ADAPTER PROTEIN RAPZ"/>
    <property type="match status" value="1"/>
</dbReference>
<evidence type="ECO:0000256" key="3">
    <source>
        <dbReference type="ARBA" id="ARBA00023134"/>
    </source>
</evidence>
<dbReference type="HAMAP" id="MF_00636">
    <property type="entry name" value="RapZ_like"/>
    <property type="match status" value="1"/>
</dbReference>
<dbReference type="InterPro" id="IPR005337">
    <property type="entry name" value="RapZ-like"/>
</dbReference>
<accession>A0ABR6YB53</accession>
<evidence type="ECO:0000259" key="5">
    <source>
        <dbReference type="Pfam" id="PF03668"/>
    </source>
</evidence>
<evidence type="ECO:0000256" key="4">
    <source>
        <dbReference type="HAMAP-Rule" id="MF_00636"/>
    </source>
</evidence>
<keyword evidence="8" id="KW-1185">Reference proteome</keyword>
<feature type="binding site" evidence="4">
    <location>
        <begin position="8"/>
        <end position="15"/>
    </location>
    <ligand>
        <name>ATP</name>
        <dbReference type="ChEBI" id="CHEBI:30616"/>
    </ligand>
</feature>
<keyword evidence="2 4" id="KW-0067">ATP-binding</keyword>
<dbReference type="InterPro" id="IPR027417">
    <property type="entry name" value="P-loop_NTPase"/>
</dbReference>
<reference evidence="7 8" key="1">
    <citation type="submission" date="2020-08" db="EMBL/GenBank/DDBJ databases">
        <title>Novel species isolated from subtropical streams in China.</title>
        <authorList>
            <person name="Lu H."/>
        </authorList>
    </citation>
    <scope>NUCLEOTIDE SEQUENCE [LARGE SCALE GENOMIC DNA]</scope>
    <source>
        <strain evidence="7 8">LX15W</strain>
    </source>
</reference>
<keyword evidence="1 4" id="KW-0547">Nucleotide-binding</keyword>
<comment type="caution">
    <text evidence="7">The sequence shown here is derived from an EMBL/GenBank/DDBJ whole genome shotgun (WGS) entry which is preliminary data.</text>
</comment>
<evidence type="ECO:0000256" key="2">
    <source>
        <dbReference type="ARBA" id="ARBA00022840"/>
    </source>
</evidence>
<dbReference type="PANTHER" id="PTHR30448:SF0">
    <property type="entry name" value="RNASE ADAPTER PROTEIN RAPZ"/>
    <property type="match status" value="1"/>
</dbReference>
<dbReference type="InterPro" id="IPR053930">
    <property type="entry name" value="RapZ-like_N"/>
</dbReference>
<protein>
    <submittedName>
        <fullName evidence="7">RNase adapter RapZ</fullName>
    </submittedName>
</protein>
<feature type="domain" description="RapZ C-terminal" evidence="6">
    <location>
        <begin position="170"/>
        <end position="285"/>
    </location>
</feature>
<sequence length="287" mass="32318">MRILLISGISGSGKSVALNVVEDAGYYCVDNLPPSLLIDLVKTLESEGIKNAAMAIDSRSAHQLQSVADTVEKLRQLGHEVKILFLTASSETLIARFSETRRSHPLSHLLQAPNLPCTPLSLTECIDAERQLVSPLQFLGHVIDTSNLSANHLRNWIKDEICVEHASLILMFESFAFKVGVPLDVDFVFDVRILPNPHYDHALRPLTGRDQAVVDFLEAQAMAQDLYQDIRNFIDKWLPSFKQDNRSYLTIGIGCTGGQHRSVYMVEKLARHFQQSERVLIRHRQNH</sequence>
<dbReference type="RefSeq" id="WP_186941901.1">
    <property type="nucleotide sequence ID" value="NZ_JACOGA010000008.1"/>
</dbReference>
<evidence type="ECO:0000313" key="7">
    <source>
        <dbReference type="EMBL" id="MBC3873865.1"/>
    </source>
</evidence>
<evidence type="ECO:0000259" key="6">
    <source>
        <dbReference type="Pfam" id="PF22740"/>
    </source>
</evidence>
<dbReference type="Pfam" id="PF03668">
    <property type="entry name" value="RapZ-like_N"/>
    <property type="match status" value="1"/>
</dbReference>
<dbReference type="Pfam" id="PF22740">
    <property type="entry name" value="PapZ_C"/>
    <property type="match status" value="1"/>
</dbReference>
<keyword evidence="3 4" id="KW-0342">GTP-binding</keyword>